<evidence type="ECO:0000256" key="6">
    <source>
        <dbReference type="RuleBase" id="RU000682"/>
    </source>
</evidence>
<feature type="DNA-binding region" description="Homeobox" evidence="5">
    <location>
        <begin position="4"/>
        <end position="63"/>
    </location>
</feature>
<proteinExistence type="predicted"/>
<accession>A0A9P6XDA8</accession>
<evidence type="ECO:0000313" key="9">
    <source>
        <dbReference type="EMBL" id="KAG1310988.1"/>
    </source>
</evidence>
<dbReference type="GO" id="GO:0000981">
    <property type="term" value="F:DNA-binding transcription factor activity, RNA polymerase II-specific"/>
    <property type="evidence" value="ECO:0007669"/>
    <property type="project" value="InterPro"/>
</dbReference>
<dbReference type="SUPFAM" id="SSF46689">
    <property type="entry name" value="Homeodomain-like"/>
    <property type="match status" value="1"/>
</dbReference>
<dbReference type="Pfam" id="PF24818">
    <property type="entry name" value="PH_TRF2_HOY1"/>
    <property type="match status" value="1"/>
</dbReference>
<evidence type="ECO:0000259" key="8">
    <source>
        <dbReference type="PROSITE" id="PS50071"/>
    </source>
</evidence>
<feature type="compositionally biased region" description="Polar residues" evidence="7">
    <location>
        <begin position="11"/>
        <end position="30"/>
    </location>
</feature>
<evidence type="ECO:0000256" key="5">
    <source>
        <dbReference type="PROSITE-ProRule" id="PRU00108"/>
    </source>
</evidence>
<protein>
    <recommendedName>
        <fullName evidence="8">Homeobox domain-containing protein</fullName>
    </recommendedName>
</protein>
<dbReference type="GO" id="GO:0005634">
    <property type="term" value="C:nucleus"/>
    <property type="evidence" value="ECO:0007669"/>
    <property type="project" value="UniProtKB-SubCell"/>
</dbReference>
<reference evidence="9" key="1">
    <citation type="journal article" date="2020" name="Microb. Genom.">
        <title>Genetic diversity of clinical and environmental Mucorales isolates obtained from an investigation of mucormycosis cases among solid organ transplant recipients.</title>
        <authorList>
            <person name="Nguyen M.H."/>
            <person name="Kaul D."/>
            <person name="Muto C."/>
            <person name="Cheng S.J."/>
            <person name="Richter R.A."/>
            <person name="Bruno V.M."/>
            <person name="Liu G."/>
            <person name="Beyhan S."/>
            <person name="Sundermann A.J."/>
            <person name="Mounaud S."/>
            <person name="Pasculle A.W."/>
            <person name="Nierman W.C."/>
            <person name="Driscoll E."/>
            <person name="Cumbie R."/>
            <person name="Clancy C.J."/>
            <person name="Dupont C.L."/>
        </authorList>
    </citation>
    <scope>NUCLEOTIDE SEQUENCE</scope>
    <source>
        <strain evidence="9">GL11</strain>
    </source>
</reference>
<dbReference type="PANTHER" id="PTHR24324:SF5">
    <property type="entry name" value="HEMATOPOIETICALLY-EXPRESSED HOMEOBOX PROTEIN HHEX"/>
    <property type="match status" value="1"/>
</dbReference>
<dbReference type="CDD" id="cd00086">
    <property type="entry name" value="homeodomain"/>
    <property type="match status" value="1"/>
</dbReference>
<dbReference type="EMBL" id="JAANQT010000440">
    <property type="protein sequence ID" value="KAG1310988.1"/>
    <property type="molecule type" value="Genomic_DNA"/>
</dbReference>
<keyword evidence="2 5" id="KW-0238">DNA-binding</keyword>
<feature type="compositionally biased region" description="Basic residues" evidence="7">
    <location>
        <begin position="1"/>
        <end position="10"/>
    </location>
</feature>
<dbReference type="InterPro" id="IPR017970">
    <property type="entry name" value="Homeobox_CS"/>
</dbReference>
<evidence type="ECO:0000256" key="3">
    <source>
        <dbReference type="ARBA" id="ARBA00023155"/>
    </source>
</evidence>
<evidence type="ECO:0000256" key="4">
    <source>
        <dbReference type="ARBA" id="ARBA00023242"/>
    </source>
</evidence>
<dbReference type="GO" id="GO:0030154">
    <property type="term" value="P:cell differentiation"/>
    <property type="evidence" value="ECO:0007669"/>
    <property type="project" value="TreeGrafter"/>
</dbReference>
<sequence length="373" mass="43243">MDKTSRKRTHLSSTQVSQLESSFQENSLPDSSIRSRLAKKLSISERTVQIWFQNRRAKQKKMKVYLRDQKQDLPRYQPTFRSLMTPKAFEEPQIQTFRKRPRSISKPEPKSLQLLSDIELMQQNQRAMSEDLTISQISSLGQIHQAPIEIIPLQPSALRIGTWTRFSSEQEELEWDLSCDILLSNRIFAWKIRIGEHQFKIEIDFDQIQYIHLQHTGQLDVHVRLPLSFKILRFQQDQDWVSCGDFTEDQQASIVSVHSLQGNYELFKNALFDIMLLAPELSTKMINTLPGLDVCREYTLSPSATPEPFMMQYTNEPTKGSEDPTLDTNHNLMLQAPFFYSTISPSDIDQESSDILTTPPSPFNSLYKAYVSF</sequence>
<dbReference type="InterPro" id="IPR051000">
    <property type="entry name" value="Homeobox_DNA-bind_prot"/>
</dbReference>
<dbReference type="InterPro" id="IPR057939">
    <property type="entry name" value="TRF2_HOY1_PH"/>
</dbReference>
<keyword evidence="3 5" id="KW-0371">Homeobox</keyword>
<organism evidence="9 10">
    <name type="scientific">Rhizopus oryzae</name>
    <name type="common">Mucormycosis agent</name>
    <name type="synonym">Rhizopus arrhizus var. delemar</name>
    <dbReference type="NCBI Taxonomy" id="64495"/>
    <lineage>
        <taxon>Eukaryota</taxon>
        <taxon>Fungi</taxon>
        <taxon>Fungi incertae sedis</taxon>
        <taxon>Mucoromycota</taxon>
        <taxon>Mucoromycotina</taxon>
        <taxon>Mucoromycetes</taxon>
        <taxon>Mucorales</taxon>
        <taxon>Mucorineae</taxon>
        <taxon>Rhizopodaceae</taxon>
        <taxon>Rhizopus</taxon>
    </lineage>
</organism>
<dbReference type="SMART" id="SM00389">
    <property type="entry name" value="HOX"/>
    <property type="match status" value="1"/>
</dbReference>
<dbReference type="PROSITE" id="PS00027">
    <property type="entry name" value="HOMEOBOX_1"/>
    <property type="match status" value="1"/>
</dbReference>
<gene>
    <name evidence="9" type="ORF">G6F64_004143</name>
</gene>
<evidence type="ECO:0000256" key="1">
    <source>
        <dbReference type="ARBA" id="ARBA00004123"/>
    </source>
</evidence>
<name>A0A9P6XDA8_RHIOR</name>
<dbReference type="Proteomes" id="UP000716291">
    <property type="component" value="Unassembled WGS sequence"/>
</dbReference>
<dbReference type="PROSITE" id="PS50071">
    <property type="entry name" value="HOMEOBOX_2"/>
    <property type="match status" value="1"/>
</dbReference>
<comment type="subcellular location">
    <subcellularLocation>
        <location evidence="1 5 6">Nucleus</location>
    </subcellularLocation>
</comment>
<keyword evidence="10" id="KW-1185">Reference proteome</keyword>
<dbReference type="Pfam" id="PF00046">
    <property type="entry name" value="Homeodomain"/>
    <property type="match status" value="1"/>
</dbReference>
<dbReference type="GO" id="GO:0000978">
    <property type="term" value="F:RNA polymerase II cis-regulatory region sequence-specific DNA binding"/>
    <property type="evidence" value="ECO:0007669"/>
    <property type="project" value="TreeGrafter"/>
</dbReference>
<feature type="domain" description="Homeobox" evidence="8">
    <location>
        <begin position="2"/>
        <end position="62"/>
    </location>
</feature>
<dbReference type="Gene3D" id="1.10.10.60">
    <property type="entry name" value="Homeodomain-like"/>
    <property type="match status" value="1"/>
</dbReference>
<keyword evidence="4 5" id="KW-0539">Nucleus</keyword>
<comment type="caution">
    <text evidence="9">The sequence shown here is derived from an EMBL/GenBank/DDBJ whole genome shotgun (WGS) entry which is preliminary data.</text>
</comment>
<feature type="region of interest" description="Disordered" evidence="7">
    <location>
        <begin position="1"/>
        <end position="30"/>
    </location>
</feature>
<dbReference type="InterPro" id="IPR001356">
    <property type="entry name" value="HD"/>
</dbReference>
<evidence type="ECO:0000256" key="2">
    <source>
        <dbReference type="ARBA" id="ARBA00023125"/>
    </source>
</evidence>
<evidence type="ECO:0000256" key="7">
    <source>
        <dbReference type="SAM" id="MobiDB-lite"/>
    </source>
</evidence>
<dbReference type="InterPro" id="IPR009057">
    <property type="entry name" value="Homeodomain-like_sf"/>
</dbReference>
<dbReference type="PANTHER" id="PTHR24324">
    <property type="entry name" value="HOMEOBOX PROTEIN HHEX"/>
    <property type="match status" value="1"/>
</dbReference>
<dbReference type="AlphaFoldDB" id="A0A9P6XDA8"/>
<evidence type="ECO:0000313" key="10">
    <source>
        <dbReference type="Proteomes" id="UP000716291"/>
    </source>
</evidence>